<feature type="transmembrane region" description="Helical" evidence="1">
    <location>
        <begin position="358"/>
        <end position="379"/>
    </location>
</feature>
<keyword evidence="1" id="KW-0472">Membrane</keyword>
<keyword evidence="1" id="KW-0812">Transmembrane</keyword>
<reference evidence="2 3" key="1">
    <citation type="journal article" date="2015" name="Nature">
        <title>rRNA introns, odd ribosomes, and small enigmatic genomes across a large radiation of phyla.</title>
        <authorList>
            <person name="Brown C.T."/>
            <person name="Hug L.A."/>
            <person name="Thomas B.C."/>
            <person name="Sharon I."/>
            <person name="Castelle C.J."/>
            <person name="Singh A."/>
            <person name="Wilkins M.J."/>
            <person name="Williams K.H."/>
            <person name="Banfield J.F."/>
        </authorList>
    </citation>
    <scope>NUCLEOTIDE SEQUENCE [LARGE SCALE GENOMIC DNA]</scope>
</reference>
<feature type="transmembrane region" description="Helical" evidence="1">
    <location>
        <begin position="195"/>
        <end position="211"/>
    </location>
</feature>
<keyword evidence="1" id="KW-1133">Transmembrane helix</keyword>
<dbReference type="STRING" id="1618358.UX80_C0007G0005"/>
<sequence length="544" mass="63228">MTKLFQLFKKSWPEIAVFAAAFLFSWWLMWHTFQYKNGEIWLASKVWSDFQAHIPLIRSFSLGDNFPPEYPLFPGEKIRYHFLFYLLVGFLEKFGVRLDWALNLPSVLGFAWFLIMIYLLGKELTKSRGVGILSVILYLFNGSFSFVKYFTDHGWDWNSIANIFKLTNFPSYYPYGPGIVSAFWNWNIFSNQRHLGLAFAMSLTGIYLIWKEGQTWKRELFKTIGLVVILVVLSWLHKAVFLMSTVVYAVLLMTNLRKSVWSFLGLGLGVVLSIPAVLYMSPHAEQVMTVRLGFLSDGTWRGFIWWWFMNMGLVLPGALLGFMFGNKALKKLFLAFTTLFIIGNTIAFSPEIAANHKFFNLFMVGCVILVANLLVLFWRARWWQRAIVIMIFPILVLSGIIDMFPVINEFYYHVVDKNNPAKNWIMANTSKGAVFLNSTFFDNPATLAGRKIYYGWPYFTWSLGYDTDKRLKLIKQIYGGEDVNTVCYLLEKEGIDYLETHSSPGRDEFTINYQLFEDKFFLQYENPITGLKFYDVESSCVSYF</sequence>
<evidence type="ECO:0008006" key="4">
    <source>
        <dbReference type="Google" id="ProtNLM"/>
    </source>
</evidence>
<feature type="transmembrane region" description="Helical" evidence="1">
    <location>
        <begin position="100"/>
        <end position="120"/>
    </location>
</feature>
<dbReference type="AlphaFoldDB" id="A0A0G1RLG3"/>
<comment type="caution">
    <text evidence="2">The sequence shown here is derived from an EMBL/GenBank/DDBJ whole genome shotgun (WGS) entry which is preliminary data.</text>
</comment>
<protein>
    <recommendedName>
        <fullName evidence="4">Glycosyltransferase RgtA/B/C/D-like domain-containing protein</fullName>
    </recommendedName>
</protein>
<feature type="transmembrane region" description="Helical" evidence="1">
    <location>
        <begin position="304"/>
        <end position="325"/>
    </location>
</feature>
<evidence type="ECO:0000256" key="1">
    <source>
        <dbReference type="SAM" id="Phobius"/>
    </source>
</evidence>
<organism evidence="2 3">
    <name type="scientific">Candidatus Amesbacteria bacterium GW2011_GWA2_47_11b</name>
    <dbReference type="NCBI Taxonomy" id="1618358"/>
    <lineage>
        <taxon>Bacteria</taxon>
        <taxon>Candidatus Amesiibacteriota</taxon>
    </lineage>
</organism>
<accession>A0A0G1RLG3</accession>
<feature type="transmembrane region" description="Helical" evidence="1">
    <location>
        <begin position="132"/>
        <end position="151"/>
    </location>
</feature>
<name>A0A0G1RLG3_9BACT</name>
<feature type="transmembrane region" description="Helical" evidence="1">
    <location>
        <begin position="223"/>
        <end position="251"/>
    </location>
</feature>
<evidence type="ECO:0000313" key="2">
    <source>
        <dbReference type="EMBL" id="KKU57976.1"/>
    </source>
</evidence>
<feature type="transmembrane region" description="Helical" evidence="1">
    <location>
        <begin position="263"/>
        <end position="284"/>
    </location>
</feature>
<dbReference type="EMBL" id="LCNO01000007">
    <property type="protein sequence ID" value="KKU57976.1"/>
    <property type="molecule type" value="Genomic_DNA"/>
</dbReference>
<evidence type="ECO:0000313" key="3">
    <source>
        <dbReference type="Proteomes" id="UP000034307"/>
    </source>
</evidence>
<dbReference type="Proteomes" id="UP000034307">
    <property type="component" value="Unassembled WGS sequence"/>
</dbReference>
<feature type="transmembrane region" description="Helical" evidence="1">
    <location>
        <begin position="171"/>
        <end position="188"/>
    </location>
</feature>
<gene>
    <name evidence="2" type="ORF">UX80_C0007G0005</name>
</gene>
<proteinExistence type="predicted"/>
<feature type="transmembrane region" description="Helical" evidence="1">
    <location>
        <begin position="332"/>
        <end position="352"/>
    </location>
</feature>
<feature type="transmembrane region" description="Helical" evidence="1">
    <location>
        <begin position="12"/>
        <end position="29"/>
    </location>
</feature>
<feature type="transmembrane region" description="Helical" evidence="1">
    <location>
        <begin position="386"/>
        <end position="407"/>
    </location>
</feature>